<dbReference type="Proteomes" id="UP000076449">
    <property type="component" value="Chromosome III"/>
</dbReference>
<accession>A0A167QFF6</accession>
<dbReference type="AlphaFoldDB" id="A0A167QFF6"/>
<proteinExistence type="predicted"/>
<sequence length="105" mass="11660">MRPEGVTVITGSGQELNLYAIREVLVPQIPGRFRVPKSNYLVVLIRLASEAAEITLNSVNPLQQPNIALSYVTNDHDIIALRDGIISAYNVLENAEKDIIEDEYP</sequence>
<dbReference type="Gene3D" id="3.30.560.10">
    <property type="entry name" value="Glucose Oxidase, domain 3"/>
    <property type="match status" value="1"/>
</dbReference>
<gene>
    <name evidence="1" type="ORF">EN45_088380</name>
</gene>
<dbReference type="SUPFAM" id="SSF54373">
    <property type="entry name" value="FAD-linked reductases, C-terminal domain"/>
    <property type="match status" value="1"/>
</dbReference>
<name>A0A167QFF6_PENCH</name>
<reference evidence="1" key="1">
    <citation type="journal article" date="2014" name="Genome Announc.">
        <title>Complete sequencing and chromosome-scale genome assembly of the industrial progenitor strain P2niaD18 from the penicillin producer Penicillium chrysogenum.</title>
        <authorList>
            <person name="Specht T."/>
            <person name="Dahlmann T.A."/>
            <person name="Zadra I."/>
            <person name="Kurnsteiner H."/>
            <person name="Kuck U."/>
        </authorList>
    </citation>
    <scope>NUCLEOTIDE SEQUENCE [LARGE SCALE GENOMIC DNA]</scope>
    <source>
        <strain evidence="1">P2niaD18</strain>
    </source>
</reference>
<dbReference type="EMBL" id="CM002800">
    <property type="protein sequence ID" value="KZN84696.1"/>
    <property type="molecule type" value="Genomic_DNA"/>
</dbReference>
<protein>
    <submittedName>
        <fullName evidence="1">Uncharacterized protein</fullName>
    </submittedName>
</protein>
<organism evidence="1">
    <name type="scientific">Penicillium chrysogenum</name>
    <name type="common">Penicillium notatum</name>
    <dbReference type="NCBI Taxonomy" id="5076"/>
    <lineage>
        <taxon>Eukaryota</taxon>
        <taxon>Fungi</taxon>
        <taxon>Dikarya</taxon>
        <taxon>Ascomycota</taxon>
        <taxon>Pezizomycotina</taxon>
        <taxon>Eurotiomycetes</taxon>
        <taxon>Eurotiomycetidae</taxon>
        <taxon>Eurotiales</taxon>
        <taxon>Aspergillaceae</taxon>
        <taxon>Penicillium</taxon>
        <taxon>Penicillium chrysogenum species complex</taxon>
    </lineage>
</organism>
<evidence type="ECO:0000313" key="1">
    <source>
        <dbReference type="EMBL" id="KZN84696.1"/>
    </source>
</evidence>